<dbReference type="Pfam" id="PF14302">
    <property type="entry name" value="DUF4377"/>
    <property type="match status" value="1"/>
</dbReference>
<dbReference type="Proteomes" id="UP001154272">
    <property type="component" value="Unassembled WGS sequence"/>
</dbReference>
<protein>
    <recommendedName>
        <fullName evidence="1">DUF4377 domain-containing protein</fullName>
    </recommendedName>
</protein>
<keyword evidence="3" id="KW-1185">Reference proteome</keyword>
<reference evidence="2" key="1">
    <citation type="submission" date="2022-10" db="EMBL/GenBank/DDBJ databases">
        <authorList>
            <person name="Botero Cardona J."/>
        </authorList>
    </citation>
    <scope>NUCLEOTIDE SEQUENCE</scope>
    <source>
        <strain evidence="2">R-83534</strain>
    </source>
</reference>
<dbReference type="InterPro" id="IPR025485">
    <property type="entry name" value="DUF4377"/>
</dbReference>
<feature type="domain" description="DUF4377" evidence="1">
    <location>
        <begin position="20"/>
        <end position="103"/>
    </location>
</feature>
<evidence type="ECO:0000313" key="2">
    <source>
        <dbReference type="EMBL" id="CAI3936656.1"/>
    </source>
</evidence>
<accession>A0ABM9HME8</accession>
<proteinExistence type="predicted"/>
<evidence type="ECO:0000313" key="3">
    <source>
        <dbReference type="Proteomes" id="UP001154272"/>
    </source>
</evidence>
<dbReference type="RefSeq" id="WP_328517269.1">
    <property type="nucleotide sequence ID" value="NZ_CAMXCI010000001.1"/>
</dbReference>
<name>A0ABM9HME8_9PROT</name>
<gene>
    <name evidence="2" type="ORF">R83534S58_LOCUS868</name>
</gene>
<dbReference type="EMBL" id="CAMXCH010000002">
    <property type="protein sequence ID" value="CAI3936656.1"/>
    <property type="molecule type" value="Genomic_DNA"/>
</dbReference>
<evidence type="ECO:0000259" key="1">
    <source>
        <dbReference type="Pfam" id="PF14302"/>
    </source>
</evidence>
<comment type="caution">
    <text evidence="2">The sequence shown here is derived from an EMBL/GenBank/DDBJ whole genome shotgun (WGS) entry which is preliminary data.</text>
</comment>
<sequence length="114" mass="13449">MLSACHNDCPSNHYTIMLSPEIVPCEGWMGLMEKCMQIKKLNSTNPSEPQEAKWDFLYISIEGFKREKGYRYQLYVKDTDLSKHPVVTDRFGQYWTLVKIIHKEKIDQNLAYKN</sequence>
<organism evidence="2 3">
    <name type="scientific">Commensalibacter papalotli</name>
    <name type="common">ex Botero et al. 2024</name>
    <dbReference type="NCBI Taxonomy" id="2972766"/>
    <lineage>
        <taxon>Bacteria</taxon>
        <taxon>Pseudomonadati</taxon>
        <taxon>Pseudomonadota</taxon>
        <taxon>Alphaproteobacteria</taxon>
        <taxon>Acetobacterales</taxon>
        <taxon>Acetobacteraceae</taxon>
    </lineage>
</organism>